<accession>A0A2P7SD39</accession>
<name>A0A2P7SD39_9HYPH</name>
<evidence type="ECO:0000313" key="2">
    <source>
        <dbReference type="Proteomes" id="UP000240653"/>
    </source>
</evidence>
<protein>
    <submittedName>
        <fullName evidence="1">Uncharacterized protein</fullName>
    </submittedName>
</protein>
<dbReference type="Proteomes" id="UP000240653">
    <property type="component" value="Unassembled WGS sequence"/>
</dbReference>
<sequence length="125" mass="13216">MLHSSLMSFLNGEISAGALWHEIEAEVMGCLAATFADAGVGHVIITDGPKALVTGQHADVLLRALAEGSLPLDAACYIADAMIMSDCFDFGDERVSEALSYLSDESVPFSRQEAEALRGRLSAPT</sequence>
<keyword evidence="2" id="KW-1185">Reference proteome</keyword>
<dbReference type="AlphaFoldDB" id="A0A2P7SD39"/>
<evidence type="ECO:0000313" key="1">
    <source>
        <dbReference type="EMBL" id="PSJ60410.1"/>
    </source>
</evidence>
<reference evidence="1 2" key="1">
    <citation type="submission" date="2018-03" db="EMBL/GenBank/DDBJ databases">
        <title>The draft genome of Mesorhizobium soli JCM 19897.</title>
        <authorList>
            <person name="Li L."/>
            <person name="Liu L."/>
            <person name="Liang L."/>
            <person name="Wang T."/>
            <person name="Zhang X."/>
        </authorList>
    </citation>
    <scope>NUCLEOTIDE SEQUENCE [LARGE SCALE GENOMIC DNA]</scope>
    <source>
        <strain evidence="1 2">JCM 19897</strain>
    </source>
</reference>
<organism evidence="1 2">
    <name type="scientific">Pseudaminobacter soli</name>
    <name type="common">ex Li et al. 2025</name>
    <dbReference type="NCBI Taxonomy" id="1295366"/>
    <lineage>
        <taxon>Bacteria</taxon>
        <taxon>Pseudomonadati</taxon>
        <taxon>Pseudomonadota</taxon>
        <taxon>Alphaproteobacteria</taxon>
        <taxon>Hyphomicrobiales</taxon>
        <taxon>Phyllobacteriaceae</taxon>
        <taxon>Pseudaminobacter</taxon>
    </lineage>
</organism>
<dbReference type="EMBL" id="PXYL01000006">
    <property type="protein sequence ID" value="PSJ60410.1"/>
    <property type="molecule type" value="Genomic_DNA"/>
</dbReference>
<gene>
    <name evidence="1" type="ORF">C7I85_14825</name>
</gene>
<comment type="caution">
    <text evidence="1">The sequence shown here is derived from an EMBL/GenBank/DDBJ whole genome shotgun (WGS) entry which is preliminary data.</text>
</comment>
<proteinExistence type="predicted"/>